<dbReference type="Proteomes" id="UP000001851">
    <property type="component" value="Genome"/>
</dbReference>
<name>B5LLF1_9CAUD</name>
<dbReference type="RefSeq" id="YP_002224202.1">
    <property type="nucleotide sequence ID" value="NC_011269.2"/>
</dbReference>
<accession>B5LLF1</accession>
<proteinExistence type="predicted"/>
<reference evidence="2" key="1">
    <citation type="submission" date="2008-06" db="EMBL/GenBank/DDBJ databases">
        <authorList>
            <person name="Hryckowian A.J."/>
            <person name="Tantoco A.T."/>
            <person name="Wynalek J.L."/>
            <person name="Edgar R.H."/>
            <person name="Ko C."/>
            <person name="Jacobs-Sera D."/>
            <person name="Hendrix R.W."/>
            <person name="Hatfull G.F."/>
        </authorList>
    </citation>
    <scope>NUCLEOTIDE SEQUENCE [LARGE SCALE GENOMIC DNA]</scope>
</reference>
<protein>
    <submittedName>
        <fullName evidence="1">Uncharacterized protein</fullName>
    </submittedName>
</protein>
<dbReference type="KEGG" id="vg:6921417"/>
<dbReference type="EMBL" id="EU826469">
    <property type="protein sequence ID" value="ACH62848.1"/>
    <property type="molecule type" value="Genomic_DNA"/>
</dbReference>
<gene>
    <name evidence="1" type="primary">203</name>
    <name evidence="1" type="ORF">SCOTTMCG_203</name>
</gene>
<sequence>MSDRSDALKEAFEAELRANNDSANVRVRYHGEDDTAPPVPPLSVDETEMDTAWRHFAERYVPSGQEIYRVYLHWPAEDRIEMFDVWLELANPVSIPPYSEWGIKERPVR</sequence>
<organism evidence="1 2">
    <name type="scientific">Mycobacterium phage ScottMcG</name>
    <dbReference type="NCBI Taxonomy" id="546807"/>
    <lineage>
        <taxon>Viruses</taxon>
        <taxon>Duplodnaviria</taxon>
        <taxon>Heunggongvirae</taxon>
        <taxon>Uroviricota</taxon>
        <taxon>Caudoviricetes</taxon>
        <taxon>Ceeclamvirinae</taxon>
        <taxon>Bixzunavirus</taxon>
        <taxon>Bixzunavirus Bxz1</taxon>
    </lineage>
</organism>
<dbReference type="GeneID" id="6921417"/>
<evidence type="ECO:0000313" key="1">
    <source>
        <dbReference type="EMBL" id="ACH62848.1"/>
    </source>
</evidence>
<evidence type="ECO:0000313" key="2">
    <source>
        <dbReference type="Proteomes" id="UP000001851"/>
    </source>
</evidence>